<dbReference type="EMBL" id="JAJJMB010017331">
    <property type="protein sequence ID" value="KAI3839703.1"/>
    <property type="molecule type" value="Genomic_DNA"/>
</dbReference>
<dbReference type="InterPro" id="IPR002110">
    <property type="entry name" value="Ankyrin_rpt"/>
</dbReference>
<evidence type="ECO:0000256" key="2">
    <source>
        <dbReference type="ARBA" id="ARBA00023043"/>
    </source>
</evidence>
<dbReference type="Gene3D" id="1.25.40.20">
    <property type="entry name" value="Ankyrin repeat-containing domain"/>
    <property type="match status" value="1"/>
</dbReference>
<evidence type="ECO:0000313" key="4">
    <source>
        <dbReference type="EMBL" id="KAI3839703.1"/>
    </source>
</evidence>
<sequence length="161" mass="18067">MLGHVEFAKEILKIRPYFASVVDSQGFTPLHLASTRNDVDMVKVLLEANMDACTVQDQEGRTPLHLAALKGQVKIMKLLIQEKPQAIHYRMARNNVTIIHYCVQNNSFKALKYLVEYLVGVDVEDMNQDSVSLNSTDDDGNTILHLAAQGKNMKVILTLID</sequence>
<evidence type="ECO:0000256" key="1">
    <source>
        <dbReference type="ARBA" id="ARBA00022737"/>
    </source>
</evidence>
<evidence type="ECO:0000313" key="5">
    <source>
        <dbReference type="Proteomes" id="UP001202328"/>
    </source>
</evidence>
<proteinExistence type="predicted"/>
<dbReference type="PROSITE" id="PS50297">
    <property type="entry name" value="ANK_REP_REGION"/>
    <property type="match status" value="3"/>
</dbReference>
<feature type="repeat" description="ANK" evidence="3">
    <location>
        <begin position="25"/>
        <end position="57"/>
    </location>
</feature>
<feature type="repeat" description="ANK" evidence="3">
    <location>
        <begin position="59"/>
        <end position="81"/>
    </location>
</feature>
<keyword evidence="1" id="KW-0677">Repeat</keyword>
<keyword evidence="2 3" id="KW-0040">ANK repeat</keyword>
<dbReference type="PANTHER" id="PTHR24186">
    <property type="entry name" value="PROTEIN PHOSPHATASE 1 REGULATORY SUBUNIT"/>
    <property type="match status" value="1"/>
</dbReference>
<protein>
    <submittedName>
        <fullName evidence="4">Uncharacterized protein</fullName>
    </submittedName>
</protein>
<dbReference type="Proteomes" id="UP001202328">
    <property type="component" value="Unassembled WGS sequence"/>
</dbReference>
<dbReference type="AlphaFoldDB" id="A0AAD4RXP4"/>
<dbReference type="SUPFAM" id="SSF48403">
    <property type="entry name" value="Ankyrin repeat"/>
    <property type="match status" value="1"/>
</dbReference>
<gene>
    <name evidence="4" type="ORF">MKW98_010008</name>
</gene>
<dbReference type="Pfam" id="PF00023">
    <property type="entry name" value="Ank"/>
    <property type="match status" value="1"/>
</dbReference>
<organism evidence="4 5">
    <name type="scientific">Papaver atlanticum</name>
    <dbReference type="NCBI Taxonomy" id="357466"/>
    <lineage>
        <taxon>Eukaryota</taxon>
        <taxon>Viridiplantae</taxon>
        <taxon>Streptophyta</taxon>
        <taxon>Embryophyta</taxon>
        <taxon>Tracheophyta</taxon>
        <taxon>Spermatophyta</taxon>
        <taxon>Magnoliopsida</taxon>
        <taxon>Ranunculales</taxon>
        <taxon>Papaveraceae</taxon>
        <taxon>Papaveroideae</taxon>
        <taxon>Papaver</taxon>
    </lineage>
</organism>
<dbReference type="PANTHER" id="PTHR24186:SF37">
    <property type="entry name" value="PGG DOMAIN-CONTAINING PROTEIN"/>
    <property type="match status" value="1"/>
</dbReference>
<name>A0AAD4RXP4_9MAGN</name>
<evidence type="ECO:0000256" key="3">
    <source>
        <dbReference type="PROSITE-ProRule" id="PRU00023"/>
    </source>
</evidence>
<dbReference type="InterPro" id="IPR036770">
    <property type="entry name" value="Ankyrin_rpt-contain_sf"/>
</dbReference>
<dbReference type="PROSITE" id="PS50088">
    <property type="entry name" value="ANK_REPEAT"/>
    <property type="match status" value="3"/>
</dbReference>
<dbReference type="GO" id="GO:0005886">
    <property type="term" value="C:plasma membrane"/>
    <property type="evidence" value="ECO:0007669"/>
    <property type="project" value="TreeGrafter"/>
</dbReference>
<reference evidence="4" key="1">
    <citation type="submission" date="2022-04" db="EMBL/GenBank/DDBJ databases">
        <title>A functionally conserved STORR gene fusion in Papaver species that diverged 16.8 million years ago.</title>
        <authorList>
            <person name="Catania T."/>
        </authorList>
    </citation>
    <scope>NUCLEOTIDE SEQUENCE</scope>
    <source>
        <strain evidence="4">S-188037</strain>
    </source>
</reference>
<accession>A0AAD4RXP4</accession>
<comment type="caution">
    <text evidence="4">The sequence shown here is derived from an EMBL/GenBank/DDBJ whole genome shotgun (WGS) entry which is preliminary data.</text>
</comment>
<feature type="repeat" description="ANK" evidence="3">
    <location>
        <begin position="139"/>
        <end position="161"/>
    </location>
</feature>
<dbReference type="Pfam" id="PF12796">
    <property type="entry name" value="Ank_2"/>
    <property type="match status" value="2"/>
</dbReference>
<keyword evidence="5" id="KW-1185">Reference proteome</keyword>
<dbReference type="SMART" id="SM00248">
    <property type="entry name" value="ANK"/>
    <property type="match status" value="3"/>
</dbReference>